<evidence type="ECO:0000313" key="1">
    <source>
        <dbReference type="EMBL" id="MBW85155.1"/>
    </source>
</evidence>
<name>A0A2P2IVA5_RHIMU</name>
<protein>
    <submittedName>
        <fullName evidence="1">Uncharacterized protein</fullName>
    </submittedName>
</protein>
<proteinExistence type="predicted"/>
<organism evidence="1">
    <name type="scientific">Rhizophora mucronata</name>
    <name type="common">Asiatic mangrove</name>
    <dbReference type="NCBI Taxonomy" id="61149"/>
    <lineage>
        <taxon>Eukaryota</taxon>
        <taxon>Viridiplantae</taxon>
        <taxon>Streptophyta</taxon>
        <taxon>Embryophyta</taxon>
        <taxon>Tracheophyta</taxon>
        <taxon>Spermatophyta</taxon>
        <taxon>Magnoliopsida</taxon>
        <taxon>eudicotyledons</taxon>
        <taxon>Gunneridae</taxon>
        <taxon>Pentapetalae</taxon>
        <taxon>rosids</taxon>
        <taxon>fabids</taxon>
        <taxon>Malpighiales</taxon>
        <taxon>Rhizophoraceae</taxon>
        <taxon>Rhizophora</taxon>
    </lineage>
</organism>
<sequence length="27" mass="3153">MHSITWQHCGRKSTKLAIYITWCGIDC</sequence>
<dbReference type="AlphaFoldDB" id="A0A2P2IVA5"/>
<accession>A0A2P2IVA5</accession>
<dbReference type="EMBL" id="GGEC01004672">
    <property type="protein sequence ID" value="MBW85155.1"/>
    <property type="molecule type" value="Transcribed_RNA"/>
</dbReference>
<reference evidence="1" key="1">
    <citation type="submission" date="2018-02" db="EMBL/GenBank/DDBJ databases">
        <title>Rhizophora mucronata_Transcriptome.</title>
        <authorList>
            <person name="Meera S.P."/>
            <person name="Sreeshan A."/>
            <person name="Augustine A."/>
        </authorList>
    </citation>
    <scope>NUCLEOTIDE SEQUENCE</scope>
    <source>
        <tissue evidence="1">Leaf</tissue>
    </source>
</reference>